<dbReference type="Gene3D" id="3.90.1200.10">
    <property type="match status" value="1"/>
</dbReference>
<protein>
    <recommendedName>
        <fullName evidence="2">Aminoglycoside phosphotransferase domain-containing protein</fullName>
    </recommendedName>
</protein>
<dbReference type="SUPFAM" id="SSF56112">
    <property type="entry name" value="Protein kinase-like (PK-like)"/>
    <property type="match status" value="1"/>
</dbReference>
<dbReference type="EMBL" id="KZ613783">
    <property type="protein sequence ID" value="PMD62277.1"/>
    <property type="molecule type" value="Genomic_DNA"/>
</dbReference>
<gene>
    <name evidence="3" type="ORF">K444DRAFT_716792</name>
</gene>
<feature type="domain" description="Aminoglycoside phosphotransferase" evidence="2">
    <location>
        <begin position="296"/>
        <end position="358"/>
    </location>
</feature>
<dbReference type="InterPro" id="IPR002575">
    <property type="entry name" value="Aminoglycoside_PTrfase"/>
</dbReference>
<evidence type="ECO:0000256" key="1">
    <source>
        <dbReference type="SAM" id="MobiDB-lite"/>
    </source>
</evidence>
<organism evidence="3 4">
    <name type="scientific">Hyaloscypha bicolor E</name>
    <dbReference type="NCBI Taxonomy" id="1095630"/>
    <lineage>
        <taxon>Eukaryota</taxon>
        <taxon>Fungi</taxon>
        <taxon>Dikarya</taxon>
        <taxon>Ascomycota</taxon>
        <taxon>Pezizomycotina</taxon>
        <taxon>Leotiomycetes</taxon>
        <taxon>Helotiales</taxon>
        <taxon>Hyaloscyphaceae</taxon>
        <taxon>Hyaloscypha</taxon>
        <taxon>Hyaloscypha bicolor</taxon>
    </lineage>
</organism>
<dbReference type="Pfam" id="PF01636">
    <property type="entry name" value="APH"/>
    <property type="match status" value="1"/>
</dbReference>
<reference evidence="3 4" key="1">
    <citation type="submission" date="2016-04" db="EMBL/GenBank/DDBJ databases">
        <title>A degradative enzymes factory behind the ericoid mycorrhizal symbiosis.</title>
        <authorList>
            <consortium name="DOE Joint Genome Institute"/>
            <person name="Martino E."/>
            <person name="Morin E."/>
            <person name="Grelet G."/>
            <person name="Kuo A."/>
            <person name="Kohler A."/>
            <person name="Daghino S."/>
            <person name="Barry K."/>
            <person name="Choi C."/>
            <person name="Cichocki N."/>
            <person name="Clum A."/>
            <person name="Copeland A."/>
            <person name="Hainaut M."/>
            <person name="Haridas S."/>
            <person name="Labutti K."/>
            <person name="Lindquist E."/>
            <person name="Lipzen A."/>
            <person name="Khouja H.-R."/>
            <person name="Murat C."/>
            <person name="Ohm R."/>
            <person name="Olson A."/>
            <person name="Spatafora J."/>
            <person name="Veneault-Fourrey C."/>
            <person name="Henrissat B."/>
            <person name="Grigoriev I."/>
            <person name="Martin F."/>
            <person name="Perotto S."/>
        </authorList>
    </citation>
    <scope>NUCLEOTIDE SEQUENCE [LARGE SCALE GENOMIC DNA]</scope>
    <source>
        <strain evidence="3 4">E</strain>
    </source>
</reference>
<dbReference type="Proteomes" id="UP000235371">
    <property type="component" value="Unassembled WGS sequence"/>
</dbReference>
<evidence type="ECO:0000313" key="4">
    <source>
        <dbReference type="Proteomes" id="UP000235371"/>
    </source>
</evidence>
<accession>A0A2J6TGY3</accession>
<name>A0A2J6TGY3_9HELO</name>
<dbReference type="OrthoDB" id="3507075at2759"/>
<feature type="region of interest" description="Disordered" evidence="1">
    <location>
        <begin position="83"/>
        <end position="104"/>
    </location>
</feature>
<dbReference type="InterPro" id="IPR011009">
    <property type="entry name" value="Kinase-like_dom_sf"/>
</dbReference>
<sequence>MEPHTSPRRRRTVSITRRAHHRRGSVANEQTNAHVPTLKGLGKSDCEVKIVSVLECETLVPVDALFDRSSSLDVNDMQQVLDDARSSSPNPMSDSLHSLSGSRTAQVQKALRRPVLAYKPITDLRRPSQQFLQSNSPREYVNDATLRRLTSNKWAVRKQAFAGGKQDGSRLLKQIRKQIIFSATCRKNLMNTTISTPEIYGIKTPKAGGVVGNIVVDMEYIPFHDVCHIVLEHDKSIHEWLIESAISIVDYELTQCTTTPLKDVLPGFYSKVKSIQEALPKSALLSEEEIKLIMEQFNQILEHFAAQPEIPVPVGTCHGDLTFQNMLVDPVNRELCVFDFLDLFLESPLQDIAKLLQDCRHHWFLTQIHVPDKGLARSVTTLGVFYDRIYSAYYRYAFWDVVPLFEFFCLARILPYMTTLVEKQCIMAGLQRISEDIALLSEKIEEDELTLIGSLSSNEGANIFEEKDRKTTVIIPALGPDMGELYADGQIKLLALNPSGRPLIVDSISSLDFRNVSTIVIAVLESLILQHCGTKSYFESLFSSLPVSTLSLIHFHYAKTPTVDAVDTVTSTIISLSTTGPIFIKDADNDFTHCIDIGNYLTYRSIVKVPSHTLSPLAQCETPKWDGRPDLIDATRKSYVSFSYDNIISNIAYGSFVSSQFCCGGWSFTSAQDFLAAATKLKASVQGTDIGADGKEGGIRGSLKVLDVLWQLVCDGQLFFGVSVGEYEDWGSKMAWEAHAKRGREKRERDERGVSGWGGWFAGLVGLSIAS</sequence>
<dbReference type="GeneID" id="36596468"/>
<proteinExistence type="predicted"/>
<dbReference type="InParanoid" id="A0A2J6TGY3"/>
<keyword evidence="4" id="KW-1185">Reference proteome</keyword>
<dbReference type="RefSeq" id="XP_024739181.1">
    <property type="nucleotide sequence ID" value="XM_024888392.1"/>
</dbReference>
<evidence type="ECO:0000259" key="2">
    <source>
        <dbReference type="Pfam" id="PF01636"/>
    </source>
</evidence>
<dbReference type="AlphaFoldDB" id="A0A2J6TGY3"/>
<evidence type="ECO:0000313" key="3">
    <source>
        <dbReference type="EMBL" id="PMD62277.1"/>
    </source>
</evidence>
<feature type="compositionally biased region" description="Polar residues" evidence="1">
    <location>
        <begin position="86"/>
        <end position="104"/>
    </location>
</feature>